<dbReference type="PANTHER" id="PTHR31528:SF3">
    <property type="entry name" value="THIAMINE BIOSYNTHESIS PROTEIN HI_0357-RELATED"/>
    <property type="match status" value="1"/>
</dbReference>
<reference evidence="2" key="2">
    <citation type="journal article" date="2022" name="Res Sq">
        <title>Evolution of multicellular longitudinally dividing oral cavity symbionts (Neisseriaceae).</title>
        <authorList>
            <person name="Nyongesa S."/>
            <person name="Weber P."/>
            <person name="Bernet E."/>
            <person name="Pullido F."/>
            <person name="Nieckarz M."/>
            <person name="Delaby M."/>
            <person name="Nieves C."/>
            <person name="Viehboeck T."/>
            <person name="Krause N."/>
            <person name="Rivera-Millot A."/>
            <person name="Nakamura A."/>
            <person name="Vischer N."/>
            <person name="VanNieuwenhze M."/>
            <person name="Brun Y."/>
            <person name="Cava F."/>
            <person name="Bulgheresi S."/>
            <person name="Veyrier F."/>
        </authorList>
    </citation>
    <scope>NUCLEOTIDE SEQUENCE</scope>
    <source>
        <strain evidence="2">SAG 1488-6</strain>
    </source>
</reference>
<evidence type="ECO:0000313" key="3">
    <source>
        <dbReference type="Proteomes" id="UP000832034"/>
    </source>
</evidence>
<dbReference type="SUPFAM" id="SSF53850">
    <property type="entry name" value="Periplasmic binding protein-like II"/>
    <property type="match status" value="1"/>
</dbReference>
<name>A0ABY4EAM7_VITST</name>
<sequence>MAQLKIALEWFLNPDHLPLLAAQEASEDEIELIAPDDHYDGFEALATGEVDIVVNEPLHLLEKHSAAMQSHGCFFETDGGVLLREDVLSRLEQGESVKICSPVSNDVTDELCRRIVMVWAYKQGVDVQKEQIQVLEQGFDHITNLQNGADGAWLAFANIEGVMVKELGMPIIMVTTKDAGIPGFSALELIGQAQAAPEKQAAIARLVTHMQEAVKTWQSHPEQALALWNRHNPEPQADAALTAAIVTDTLCRFETEIAPSAQRWLSVWAYMQGLQVDIIDEEAYHALFPSLEEAS</sequence>
<feature type="domain" description="SsuA/THI5-like" evidence="1">
    <location>
        <begin position="122"/>
        <end position="224"/>
    </location>
</feature>
<evidence type="ECO:0000259" key="1">
    <source>
        <dbReference type="Pfam" id="PF09084"/>
    </source>
</evidence>
<dbReference type="InterPro" id="IPR027939">
    <property type="entry name" value="NMT1/THI5"/>
</dbReference>
<proteinExistence type="predicted"/>
<dbReference type="EMBL" id="CP091512">
    <property type="protein sequence ID" value="UOO92815.1"/>
    <property type="molecule type" value="Genomic_DNA"/>
</dbReference>
<protein>
    <submittedName>
        <fullName evidence="2">ABC transporter substrate-binding protein</fullName>
    </submittedName>
</protein>
<evidence type="ECO:0000313" key="2">
    <source>
        <dbReference type="EMBL" id="UOO92815.1"/>
    </source>
</evidence>
<dbReference type="Pfam" id="PF09084">
    <property type="entry name" value="NMT1"/>
    <property type="match status" value="1"/>
</dbReference>
<dbReference type="PANTHER" id="PTHR31528">
    <property type="entry name" value="4-AMINO-5-HYDROXYMETHYL-2-METHYLPYRIMIDINE PHOSPHATE SYNTHASE THI11-RELATED"/>
    <property type="match status" value="1"/>
</dbReference>
<organism evidence="2 3">
    <name type="scientific">Vitreoscilla stercoraria</name>
    <dbReference type="NCBI Taxonomy" id="61"/>
    <lineage>
        <taxon>Bacteria</taxon>
        <taxon>Pseudomonadati</taxon>
        <taxon>Pseudomonadota</taxon>
        <taxon>Betaproteobacteria</taxon>
        <taxon>Neisseriales</taxon>
        <taxon>Neisseriaceae</taxon>
        <taxon>Vitreoscilla</taxon>
    </lineage>
</organism>
<reference evidence="2" key="1">
    <citation type="submission" date="2021-12" db="EMBL/GenBank/DDBJ databases">
        <authorList>
            <person name="Veyrier F.J."/>
        </authorList>
    </citation>
    <scope>NUCLEOTIDE SEQUENCE</scope>
    <source>
        <strain evidence="2">SAG 1488-6</strain>
    </source>
</reference>
<dbReference type="Proteomes" id="UP000832034">
    <property type="component" value="Chromosome"/>
</dbReference>
<dbReference type="InterPro" id="IPR015168">
    <property type="entry name" value="SsuA/THI5"/>
</dbReference>
<accession>A0ABY4EAM7</accession>
<dbReference type="RefSeq" id="WP_019957148.1">
    <property type="nucleotide sequence ID" value="NZ_CP091512.1"/>
</dbReference>
<keyword evidence="3" id="KW-1185">Reference proteome</keyword>
<gene>
    <name evidence="2" type="ORF">LVJ81_01850</name>
</gene>
<dbReference type="Gene3D" id="3.40.190.10">
    <property type="entry name" value="Periplasmic binding protein-like II"/>
    <property type="match status" value="2"/>
</dbReference>